<feature type="compositionally biased region" description="Basic and acidic residues" evidence="1">
    <location>
        <begin position="157"/>
        <end position="183"/>
    </location>
</feature>
<gene>
    <name evidence="2" type="ORF">Ctob_007822</name>
</gene>
<feature type="region of interest" description="Disordered" evidence="1">
    <location>
        <begin position="157"/>
        <end position="201"/>
    </location>
</feature>
<keyword evidence="3" id="KW-1185">Reference proteome</keyword>
<organism evidence="2 3">
    <name type="scientific">Chrysochromulina tobinii</name>
    <dbReference type="NCBI Taxonomy" id="1460289"/>
    <lineage>
        <taxon>Eukaryota</taxon>
        <taxon>Haptista</taxon>
        <taxon>Haptophyta</taxon>
        <taxon>Prymnesiophyceae</taxon>
        <taxon>Prymnesiales</taxon>
        <taxon>Chrysochromulinaceae</taxon>
        <taxon>Chrysochromulina</taxon>
    </lineage>
</organism>
<name>A0A0M0JG69_9EUKA</name>
<reference evidence="3" key="1">
    <citation type="journal article" date="2015" name="PLoS Genet.">
        <title>Genome Sequence and Transcriptome Analyses of Chrysochromulina tobin: Metabolic Tools for Enhanced Algal Fitness in the Prominent Order Prymnesiales (Haptophyceae).</title>
        <authorList>
            <person name="Hovde B.T."/>
            <person name="Deodato C.R."/>
            <person name="Hunsperger H.M."/>
            <person name="Ryken S.A."/>
            <person name="Yost W."/>
            <person name="Jha R.K."/>
            <person name="Patterson J."/>
            <person name="Monnat R.J. Jr."/>
            <person name="Barlow S.B."/>
            <person name="Starkenburg S.R."/>
            <person name="Cattolico R.A."/>
        </authorList>
    </citation>
    <scope>NUCLEOTIDE SEQUENCE</scope>
    <source>
        <strain evidence="3">CCMP291</strain>
    </source>
</reference>
<dbReference type="AlphaFoldDB" id="A0A0M0JG69"/>
<protein>
    <submittedName>
        <fullName evidence="2">Uncharacterized protein</fullName>
    </submittedName>
</protein>
<accession>A0A0M0JG69</accession>
<proteinExistence type="predicted"/>
<evidence type="ECO:0000256" key="1">
    <source>
        <dbReference type="SAM" id="MobiDB-lite"/>
    </source>
</evidence>
<dbReference type="EMBL" id="JWZX01002985">
    <property type="protein sequence ID" value="KOO25362.1"/>
    <property type="molecule type" value="Genomic_DNA"/>
</dbReference>
<evidence type="ECO:0000313" key="2">
    <source>
        <dbReference type="EMBL" id="KOO25362.1"/>
    </source>
</evidence>
<evidence type="ECO:0000313" key="3">
    <source>
        <dbReference type="Proteomes" id="UP000037460"/>
    </source>
</evidence>
<dbReference type="Proteomes" id="UP000037460">
    <property type="component" value="Unassembled WGS sequence"/>
</dbReference>
<comment type="caution">
    <text evidence="2">The sequence shown here is derived from an EMBL/GenBank/DDBJ whole genome shotgun (WGS) entry which is preliminary data.</text>
</comment>
<sequence length="201" mass="22440">MWKLLIADKADDLITQGMTGYGAPSHNTVLAHFQLFEATHPEDETRPTMQTVEVIENKCEGRSAIAALKGNFYVGKLAGSDAIGVVEDYTRIEYAGDSRYDSSIEPERWSCAFISPTMRVCRLEGGKTRVYARVDAKEAQIEIGRLLAQKVEAIKADEDGEQKDVEDDRPLWQKRLDEEDGRSRGKKGNRFDGPSITSDIP</sequence>